<name>A0A397U8P5_9GLOM</name>
<sequence>MEKKPPEKEKEKEETEGKKRKKRKKEEVANNLSTCHFRRRLVFVCGHGYHLICYNAKCIHCEEFYKKGIFKNVKKFLERIEKGANTLTNEDLDDDDEDDVEGMEETIEEVEEALDITSKLLVEIEQIKYW</sequence>
<gene>
    <name evidence="3" type="ORF">C2G38_2047587</name>
</gene>
<feature type="coiled-coil region" evidence="1">
    <location>
        <begin position="93"/>
        <end position="127"/>
    </location>
</feature>
<feature type="compositionally biased region" description="Basic and acidic residues" evidence="2">
    <location>
        <begin position="1"/>
        <end position="17"/>
    </location>
</feature>
<evidence type="ECO:0000313" key="4">
    <source>
        <dbReference type="Proteomes" id="UP000266673"/>
    </source>
</evidence>
<dbReference type="Proteomes" id="UP000266673">
    <property type="component" value="Unassembled WGS sequence"/>
</dbReference>
<keyword evidence="4" id="KW-1185">Reference proteome</keyword>
<evidence type="ECO:0000313" key="3">
    <source>
        <dbReference type="EMBL" id="RIB05437.1"/>
    </source>
</evidence>
<evidence type="ECO:0000256" key="1">
    <source>
        <dbReference type="SAM" id="Coils"/>
    </source>
</evidence>
<comment type="caution">
    <text evidence="3">The sequence shown here is derived from an EMBL/GenBank/DDBJ whole genome shotgun (WGS) entry which is preliminary data.</text>
</comment>
<dbReference type="OrthoDB" id="2446312at2759"/>
<feature type="region of interest" description="Disordered" evidence="2">
    <location>
        <begin position="1"/>
        <end position="28"/>
    </location>
</feature>
<protein>
    <submittedName>
        <fullName evidence="3">Uncharacterized protein</fullName>
    </submittedName>
</protein>
<dbReference type="AlphaFoldDB" id="A0A397U8P5"/>
<dbReference type="EMBL" id="QKWP01001981">
    <property type="protein sequence ID" value="RIB05437.1"/>
    <property type="molecule type" value="Genomic_DNA"/>
</dbReference>
<organism evidence="3 4">
    <name type="scientific">Gigaspora rosea</name>
    <dbReference type="NCBI Taxonomy" id="44941"/>
    <lineage>
        <taxon>Eukaryota</taxon>
        <taxon>Fungi</taxon>
        <taxon>Fungi incertae sedis</taxon>
        <taxon>Mucoromycota</taxon>
        <taxon>Glomeromycotina</taxon>
        <taxon>Glomeromycetes</taxon>
        <taxon>Diversisporales</taxon>
        <taxon>Gigasporaceae</taxon>
        <taxon>Gigaspora</taxon>
    </lineage>
</organism>
<reference evidence="3 4" key="1">
    <citation type="submission" date="2018-06" db="EMBL/GenBank/DDBJ databases">
        <title>Comparative genomics reveals the genomic features of Rhizophagus irregularis, R. cerebriforme, R. diaphanum and Gigaspora rosea, and their symbiotic lifestyle signature.</title>
        <authorList>
            <person name="Morin E."/>
            <person name="San Clemente H."/>
            <person name="Chen E.C.H."/>
            <person name="De La Providencia I."/>
            <person name="Hainaut M."/>
            <person name="Kuo A."/>
            <person name="Kohler A."/>
            <person name="Murat C."/>
            <person name="Tang N."/>
            <person name="Roy S."/>
            <person name="Loubradou J."/>
            <person name="Henrissat B."/>
            <person name="Grigoriev I.V."/>
            <person name="Corradi N."/>
            <person name="Roux C."/>
            <person name="Martin F.M."/>
        </authorList>
    </citation>
    <scope>NUCLEOTIDE SEQUENCE [LARGE SCALE GENOMIC DNA]</scope>
    <source>
        <strain evidence="3 4">DAOM 194757</strain>
    </source>
</reference>
<evidence type="ECO:0000256" key="2">
    <source>
        <dbReference type="SAM" id="MobiDB-lite"/>
    </source>
</evidence>
<keyword evidence="1" id="KW-0175">Coiled coil</keyword>
<accession>A0A397U8P5</accession>
<proteinExistence type="predicted"/>